<evidence type="ECO:0000313" key="1">
    <source>
        <dbReference type="EMBL" id="BBY58962.1"/>
    </source>
</evidence>
<dbReference type="Proteomes" id="UP000466445">
    <property type="component" value="Chromosome"/>
</dbReference>
<dbReference type="KEGG" id="msar:MSAR_20980"/>
<reference evidence="1 2" key="1">
    <citation type="journal article" date="2019" name="Emerg. Microbes Infect.">
        <title>Comprehensive subspecies identification of 175 nontuberculous mycobacteria species based on 7547 genomic profiles.</title>
        <authorList>
            <person name="Matsumoto Y."/>
            <person name="Kinjo T."/>
            <person name="Motooka D."/>
            <person name="Nabeya D."/>
            <person name="Jung N."/>
            <person name="Uechi K."/>
            <person name="Horii T."/>
            <person name="Iida T."/>
            <person name="Fujita J."/>
            <person name="Nakamura S."/>
        </authorList>
    </citation>
    <scope>NUCLEOTIDE SEQUENCE [LARGE SCALE GENOMIC DNA]</scope>
    <source>
        <strain evidence="1 2">JCM 30395</strain>
    </source>
</reference>
<accession>A0A7I7SPQ3</accession>
<dbReference type="AlphaFoldDB" id="A0A7I7SPQ3"/>
<gene>
    <name evidence="1" type="ORF">MSAR_20980</name>
</gene>
<evidence type="ECO:0000313" key="2">
    <source>
        <dbReference type="Proteomes" id="UP000466445"/>
    </source>
</evidence>
<proteinExistence type="predicted"/>
<dbReference type="EMBL" id="AP022595">
    <property type="protein sequence ID" value="BBY58962.1"/>
    <property type="molecule type" value="Genomic_DNA"/>
</dbReference>
<name>A0A7I7SPQ3_9MYCO</name>
<keyword evidence="2" id="KW-1185">Reference proteome</keyword>
<protein>
    <submittedName>
        <fullName evidence="1">Uncharacterized protein</fullName>
    </submittedName>
</protein>
<organism evidence="1 2">
    <name type="scientific">Mycolicibacterium sarraceniae</name>
    <dbReference type="NCBI Taxonomy" id="1534348"/>
    <lineage>
        <taxon>Bacteria</taxon>
        <taxon>Bacillati</taxon>
        <taxon>Actinomycetota</taxon>
        <taxon>Actinomycetes</taxon>
        <taxon>Mycobacteriales</taxon>
        <taxon>Mycobacteriaceae</taxon>
        <taxon>Mycolicibacterium</taxon>
    </lineage>
</organism>
<sequence>MRKGVGADPVGNGIGGVGRECANGFGIIGGGNDADSAVGSWCGVAQSIVEAINSTQCGTHGGSSESLSHGS</sequence>